<protein>
    <recommendedName>
        <fullName evidence="4">Apple domain-containing protein</fullName>
    </recommendedName>
</protein>
<dbReference type="EMBL" id="JAXOVC010000004">
    <property type="protein sequence ID" value="KAK4502984.1"/>
    <property type="molecule type" value="Genomic_DNA"/>
</dbReference>
<keyword evidence="3" id="KW-1185">Reference proteome</keyword>
<proteinExistence type="predicted"/>
<feature type="signal peptide" evidence="1">
    <location>
        <begin position="1"/>
        <end position="17"/>
    </location>
</feature>
<comment type="caution">
    <text evidence="2">The sequence shown here is derived from an EMBL/GenBank/DDBJ whole genome shotgun (WGS) entry which is preliminary data.</text>
</comment>
<evidence type="ECO:0000256" key="1">
    <source>
        <dbReference type="SAM" id="SignalP"/>
    </source>
</evidence>
<reference evidence="2 3" key="1">
    <citation type="journal article" date="2023" name="G3 (Bethesda)">
        <title>A chromosome-level genome assembly of Zasmidium syzygii isolated from banana leaves.</title>
        <authorList>
            <person name="van Westerhoven A.C."/>
            <person name="Mehrabi R."/>
            <person name="Talebi R."/>
            <person name="Steentjes M.B.F."/>
            <person name="Corcolon B."/>
            <person name="Chong P.A."/>
            <person name="Kema G.H.J."/>
            <person name="Seidl M.F."/>
        </authorList>
    </citation>
    <scope>NUCLEOTIDE SEQUENCE [LARGE SCALE GENOMIC DNA]</scope>
    <source>
        <strain evidence="2 3">P124</strain>
    </source>
</reference>
<evidence type="ECO:0008006" key="4">
    <source>
        <dbReference type="Google" id="ProtNLM"/>
    </source>
</evidence>
<keyword evidence="1" id="KW-0732">Signal</keyword>
<accession>A0ABR0EN11</accession>
<evidence type="ECO:0000313" key="3">
    <source>
        <dbReference type="Proteomes" id="UP001305779"/>
    </source>
</evidence>
<name>A0ABR0EN11_ZASCE</name>
<gene>
    <name evidence="2" type="ORF">PRZ48_006411</name>
</gene>
<organism evidence="2 3">
    <name type="scientific">Zasmidium cellare</name>
    <name type="common">Wine cellar mold</name>
    <name type="synonym">Racodium cellare</name>
    <dbReference type="NCBI Taxonomy" id="395010"/>
    <lineage>
        <taxon>Eukaryota</taxon>
        <taxon>Fungi</taxon>
        <taxon>Dikarya</taxon>
        <taxon>Ascomycota</taxon>
        <taxon>Pezizomycotina</taxon>
        <taxon>Dothideomycetes</taxon>
        <taxon>Dothideomycetidae</taxon>
        <taxon>Mycosphaerellales</taxon>
        <taxon>Mycosphaerellaceae</taxon>
        <taxon>Zasmidium</taxon>
    </lineage>
</organism>
<dbReference type="Proteomes" id="UP001305779">
    <property type="component" value="Unassembled WGS sequence"/>
</dbReference>
<evidence type="ECO:0000313" key="2">
    <source>
        <dbReference type="EMBL" id="KAK4502984.1"/>
    </source>
</evidence>
<sequence>MRVAFSIPAVLAALAYAAPNGSDVSTSVASKQTCITKYRPAHSKPTSLPTRTKCSSQTVSSVITTCGTESTVTTTITPDAVTAIANGTYLYQPTLVTKPAKRADECATTTTVSVGKTTVYTGSYNGTAAKRTASPLDRRYPIGNQGRSAFKANSFHFVGQKAVNAGRKAVAIDCFDEVTTYVFSTSTVQEEPTTVTITASTPTVYITPAIKAVSAPTGKVSITSTITAGAANATSAGTCTVTAASSTTTQHLKCAPTNLIGEVNGYGIGQTGSNSGSTYGLAPGSDPSACCQLCVNDDECAASEDDTDANNCFLWYTTPSSCGVGFQYSDGGQGLQAGSGFLVQTGCGTIEATDDF</sequence>
<feature type="chain" id="PRO_5045082148" description="Apple domain-containing protein" evidence="1">
    <location>
        <begin position="18"/>
        <end position="356"/>
    </location>
</feature>